<sequence>MSQDYQETDFFEFDDEDEQRSSRENNKFRLAAIGTMLAAVIIAILLSLFGVRSMNEASANEGYEGHTWVISGDYVDLTPDLQTKSNVAIYQGALPADQRLVGADYRSDLQDVQQVKSVGETVKFRGSQTGDVREDFPEKVDALLVEKDNGELQVVRTGEEGSLKEVTNSTVTMQRVTGWAMMVASLLVLVGGVLGTIYFFRKES</sequence>
<proteinExistence type="predicted"/>
<dbReference type="EMBL" id="CP061539">
    <property type="protein sequence ID" value="QNV37191.1"/>
    <property type="molecule type" value="Genomic_DNA"/>
</dbReference>
<accession>A0A7H2BBZ5</accession>
<dbReference type="AlphaFoldDB" id="A0A7H2BBZ5"/>
<reference evidence="2 3" key="1">
    <citation type="submission" date="2020-09" db="EMBL/GenBank/DDBJ databases">
        <title>Investigation of environmental microbes.</title>
        <authorList>
            <person name="Ou Y."/>
            <person name="Kang Q."/>
        </authorList>
    </citation>
    <scope>NUCLEOTIDE SEQUENCE [LARGE SCALE GENOMIC DNA]</scope>
    <source>
        <strain evidence="2 3">KJZ-14</strain>
    </source>
</reference>
<keyword evidence="3" id="KW-1185">Reference proteome</keyword>
<keyword evidence="1" id="KW-1133">Transmembrane helix</keyword>
<gene>
    <name evidence="2" type="ORF">IDM49_08035</name>
</gene>
<dbReference type="KEGG" id="rter:IDM49_08035"/>
<name>A0A7H2BBZ5_9MICC</name>
<dbReference type="GeneID" id="96624188"/>
<dbReference type="Proteomes" id="UP000516404">
    <property type="component" value="Chromosome"/>
</dbReference>
<evidence type="ECO:0000313" key="3">
    <source>
        <dbReference type="Proteomes" id="UP000516404"/>
    </source>
</evidence>
<evidence type="ECO:0000313" key="2">
    <source>
        <dbReference type="EMBL" id="QNV37191.1"/>
    </source>
</evidence>
<keyword evidence="1" id="KW-0472">Membrane</keyword>
<feature type="transmembrane region" description="Helical" evidence="1">
    <location>
        <begin position="179"/>
        <end position="200"/>
    </location>
</feature>
<dbReference type="RefSeq" id="WP_168615452.1">
    <property type="nucleotide sequence ID" value="NZ_BAAAOX010000046.1"/>
</dbReference>
<evidence type="ECO:0000256" key="1">
    <source>
        <dbReference type="SAM" id="Phobius"/>
    </source>
</evidence>
<keyword evidence="1" id="KW-0812">Transmembrane</keyword>
<protein>
    <submittedName>
        <fullName evidence="2">Uncharacterized protein</fullName>
    </submittedName>
</protein>
<organism evidence="2 3">
    <name type="scientific">Rothia terrae</name>
    <dbReference type="NCBI Taxonomy" id="396015"/>
    <lineage>
        <taxon>Bacteria</taxon>
        <taxon>Bacillati</taxon>
        <taxon>Actinomycetota</taxon>
        <taxon>Actinomycetes</taxon>
        <taxon>Micrococcales</taxon>
        <taxon>Micrococcaceae</taxon>
        <taxon>Rothia</taxon>
    </lineage>
</organism>
<feature type="transmembrane region" description="Helical" evidence="1">
    <location>
        <begin position="30"/>
        <end position="51"/>
    </location>
</feature>